<proteinExistence type="inferred from homology"/>
<feature type="compositionally biased region" description="Low complexity" evidence="2">
    <location>
        <begin position="575"/>
        <end position="589"/>
    </location>
</feature>
<dbReference type="InterPro" id="IPR008011">
    <property type="entry name" value="Complex1_LYR_dom"/>
</dbReference>
<dbReference type="OrthoDB" id="275715at2759"/>
<dbReference type="Proteomes" id="UP000297716">
    <property type="component" value="Unassembled WGS sequence"/>
</dbReference>
<dbReference type="GO" id="GO:0016226">
    <property type="term" value="P:iron-sulfur cluster assembly"/>
    <property type="evidence" value="ECO:0007669"/>
    <property type="project" value="InterPro"/>
</dbReference>
<sequence length="833" mass="89357">MSVIPALKGDLPQQARSLYRQLLRTGSQFQAYNFREYAKRRTRDAFRESKDVEDPRQIQDLIQKGLKELQIIKEGGNDNVADEFFAAANYSQPVLSDRSARGRGRVSRRASLGIARGKRIQGKKTKSGIAKHTPNAPLIAKLRLLLAAPAEFPISGRIPSDIHIEPSCAGLMAPNFRQNTQTRRSNRSGYVEHDDFEERIFEDDEDPLTNQCSPGLPVRQWRQERVNITPPPPPDLTHKNDIWAHELPHGMPKDSQLLPNHTQELLRAARSGRLYKRPAPAEEEETEADPAVPEKTEKKEEDPSTKGFQVKIWKQVARNAEGPTMSYLAKRRKGTVTLSSDLPAGAAPGPTVTKATVRRIDAAGNPYTQEVTLNEGQQVDGEIISTTVVAVPIPGTSTEASATPVRRRPPPPKRKPKGPGRGRKKKLPLPPSSHPNAVNPVSAGTVQGVQVDGTQTLKPGDEASKNTDVEMADDDEGDEGEDGEDEGEEGDDDDEDGDGDGADGETSFVSRADSETKTDQMDITPPQNQAGDAAGTTLPPPSQEAPPSTNTNLSPPLLHPLHVEGSPLKQVISAQSPGSLQLDSSSQGGTPKPSTTVDGIDGIDGIDQTPHQTEPVPDIPTVEASIPDESSEANTVPAVDEDDKPDLDIEMQDATPFTDLPTETTPLPTADSPAAPTDAQKPSPEQLIDADDSVPAELPVDQGTWDEATNVEPSSEIVETGVIPSSDVQISENATKADSPANLAVPDVTEPSVEPPVAQATDSPSPNEQPISTPNLAESQDEQPTQEENAANSPDLFSGLEAALNQHGHSSSEPIPDKFEAAASPAEASSRSE</sequence>
<dbReference type="CDD" id="cd20264">
    <property type="entry name" value="Complex1_LYR_LYRM4"/>
    <property type="match status" value="1"/>
</dbReference>
<dbReference type="EMBL" id="SKBN01000324">
    <property type="protein sequence ID" value="TGJ79006.1"/>
    <property type="molecule type" value="Genomic_DNA"/>
</dbReference>
<dbReference type="GO" id="GO:1990221">
    <property type="term" value="C:L-cysteine desulfurase complex"/>
    <property type="evidence" value="ECO:0007669"/>
    <property type="project" value="TreeGrafter"/>
</dbReference>
<organism evidence="4 5">
    <name type="scientific">Xylaria hypoxylon</name>
    <dbReference type="NCBI Taxonomy" id="37992"/>
    <lineage>
        <taxon>Eukaryota</taxon>
        <taxon>Fungi</taxon>
        <taxon>Dikarya</taxon>
        <taxon>Ascomycota</taxon>
        <taxon>Pezizomycotina</taxon>
        <taxon>Sordariomycetes</taxon>
        <taxon>Xylariomycetidae</taxon>
        <taxon>Xylariales</taxon>
        <taxon>Xylariaceae</taxon>
        <taxon>Xylaria</taxon>
    </lineage>
</organism>
<keyword evidence="5" id="KW-1185">Reference proteome</keyword>
<feature type="region of interest" description="Disordered" evidence="2">
    <location>
        <begin position="277"/>
        <end position="307"/>
    </location>
</feature>
<evidence type="ECO:0000313" key="5">
    <source>
        <dbReference type="Proteomes" id="UP000297716"/>
    </source>
</evidence>
<dbReference type="InterPro" id="IPR051522">
    <property type="entry name" value="ISC_assembly_LYR"/>
</dbReference>
<feature type="compositionally biased region" description="Acidic residues" evidence="2">
    <location>
        <begin position="639"/>
        <end position="651"/>
    </location>
</feature>
<feature type="region of interest" description="Disordered" evidence="2">
    <location>
        <begin position="389"/>
        <end position="833"/>
    </location>
</feature>
<dbReference type="AlphaFoldDB" id="A0A4Z0YN23"/>
<feature type="compositionally biased region" description="Polar residues" evidence="2">
    <location>
        <begin position="726"/>
        <end position="736"/>
    </location>
</feature>
<comment type="similarity">
    <text evidence="1">Belongs to the complex I LYR family.</text>
</comment>
<dbReference type="InterPro" id="IPR045297">
    <property type="entry name" value="Complex1_LYR_LYRM4"/>
</dbReference>
<feature type="compositionally biased region" description="Basic residues" evidence="2">
    <location>
        <begin position="405"/>
        <end position="427"/>
    </location>
</feature>
<dbReference type="GO" id="GO:0005739">
    <property type="term" value="C:mitochondrion"/>
    <property type="evidence" value="ECO:0007669"/>
    <property type="project" value="TreeGrafter"/>
</dbReference>
<evidence type="ECO:0000256" key="2">
    <source>
        <dbReference type="SAM" id="MobiDB-lite"/>
    </source>
</evidence>
<gene>
    <name evidence="4" type="ORF">E0Z10_g9751</name>
</gene>
<evidence type="ECO:0000256" key="1">
    <source>
        <dbReference type="ARBA" id="ARBA00009508"/>
    </source>
</evidence>
<dbReference type="STRING" id="37992.A0A4Z0YN23"/>
<name>A0A4Z0YN23_9PEZI</name>
<protein>
    <recommendedName>
        <fullName evidence="3">Complex 1 LYR protein domain-containing protein</fullName>
    </recommendedName>
</protein>
<feature type="compositionally biased region" description="Low complexity" evidence="2">
    <location>
        <begin position="655"/>
        <end position="679"/>
    </location>
</feature>
<dbReference type="Pfam" id="PF05347">
    <property type="entry name" value="Complex1_LYR"/>
    <property type="match status" value="1"/>
</dbReference>
<feature type="compositionally biased region" description="Basic and acidic residues" evidence="2">
    <location>
        <begin position="292"/>
        <end position="304"/>
    </location>
</feature>
<feature type="compositionally biased region" description="Polar residues" evidence="2">
    <location>
        <begin position="545"/>
        <end position="554"/>
    </location>
</feature>
<feature type="compositionally biased region" description="Basic and acidic residues" evidence="2">
    <location>
        <begin position="459"/>
        <end position="468"/>
    </location>
</feature>
<feature type="compositionally biased region" description="Polar residues" evidence="2">
    <location>
        <begin position="442"/>
        <end position="457"/>
    </location>
</feature>
<reference evidence="4 5" key="1">
    <citation type="submission" date="2019-03" db="EMBL/GenBank/DDBJ databases">
        <title>Draft genome sequence of Xylaria hypoxylon DSM 108379, a ubiquitous saprotrophic-parasitic fungi on hardwood.</title>
        <authorList>
            <person name="Buettner E."/>
            <person name="Leonhardt S."/>
            <person name="Gebauer A.M."/>
            <person name="Liers C."/>
            <person name="Hofrichter M."/>
            <person name="Kellner H."/>
        </authorList>
    </citation>
    <scope>NUCLEOTIDE SEQUENCE [LARGE SCALE GENOMIC DNA]</scope>
    <source>
        <strain evidence="4 5">DSM 108379</strain>
    </source>
</reference>
<feature type="compositionally biased region" description="Low complexity" evidence="2">
    <location>
        <begin position="821"/>
        <end position="833"/>
    </location>
</feature>
<dbReference type="PANTHER" id="PTHR13166">
    <property type="entry name" value="PROTEIN C6ORF149"/>
    <property type="match status" value="1"/>
</dbReference>
<feature type="compositionally biased region" description="Acidic residues" evidence="2">
    <location>
        <begin position="470"/>
        <end position="503"/>
    </location>
</feature>
<feature type="compositionally biased region" description="Low complexity" evidence="2">
    <location>
        <begin position="598"/>
        <end position="607"/>
    </location>
</feature>
<evidence type="ECO:0000313" key="4">
    <source>
        <dbReference type="EMBL" id="TGJ79006.1"/>
    </source>
</evidence>
<accession>A0A4Z0YN23</accession>
<feature type="compositionally biased region" description="Polar residues" evidence="2">
    <location>
        <begin position="760"/>
        <end position="778"/>
    </location>
</feature>
<comment type="caution">
    <text evidence="4">The sequence shown here is derived from an EMBL/GenBank/DDBJ whole genome shotgun (WGS) entry which is preliminary data.</text>
</comment>
<evidence type="ECO:0000259" key="3">
    <source>
        <dbReference type="Pfam" id="PF05347"/>
    </source>
</evidence>
<feature type="domain" description="Complex 1 LYR protein" evidence="3">
    <location>
        <begin position="13"/>
        <end position="70"/>
    </location>
</feature>
<dbReference type="PANTHER" id="PTHR13166:SF7">
    <property type="entry name" value="LYR MOTIF-CONTAINING PROTEIN 4"/>
    <property type="match status" value="1"/>
</dbReference>